<dbReference type="PRINTS" id="PR00133">
    <property type="entry name" value="GLHYDRLASE3"/>
</dbReference>
<dbReference type="PANTHER" id="PTHR30620:SF77">
    <property type="entry name" value="LYSOSOMAL BETA GLUCOSIDASE-LIKE"/>
    <property type="match status" value="1"/>
</dbReference>
<evidence type="ECO:0000259" key="5">
    <source>
        <dbReference type="Pfam" id="PF18559"/>
    </source>
</evidence>
<dbReference type="SUPFAM" id="SSF52279">
    <property type="entry name" value="Beta-D-glucan exohydrolase, C-terminal domain"/>
    <property type="match status" value="1"/>
</dbReference>
<dbReference type="InterPro" id="IPR017853">
    <property type="entry name" value="GH"/>
</dbReference>
<evidence type="ECO:0000256" key="1">
    <source>
        <dbReference type="ARBA" id="ARBA00022801"/>
    </source>
</evidence>
<feature type="domain" description="Glycoside hydrolase family 3 C-terminal" evidence="4">
    <location>
        <begin position="463"/>
        <end position="674"/>
    </location>
</feature>
<evidence type="ECO:0000259" key="3">
    <source>
        <dbReference type="Pfam" id="PF00933"/>
    </source>
</evidence>
<dbReference type="Gene3D" id="2.60.120.430">
    <property type="entry name" value="Galactose-binding lectin"/>
    <property type="match status" value="1"/>
</dbReference>
<accession>A0ABV9C9P2</accession>
<dbReference type="PANTHER" id="PTHR30620">
    <property type="entry name" value="PERIPLASMIC BETA-GLUCOSIDASE-RELATED"/>
    <property type="match status" value="1"/>
</dbReference>
<gene>
    <name evidence="6" type="ORF">ACFO60_00395</name>
</gene>
<evidence type="ECO:0000313" key="7">
    <source>
        <dbReference type="Proteomes" id="UP001596004"/>
    </source>
</evidence>
<keyword evidence="1 6" id="KW-0378">Hydrolase</keyword>
<evidence type="ECO:0000313" key="6">
    <source>
        <dbReference type="EMBL" id="MFC4529204.1"/>
    </source>
</evidence>
<dbReference type="InterPro" id="IPR041443">
    <property type="entry name" value="Exop_C"/>
</dbReference>
<dbReference type="EMBL" id="JBHSFP010000001">
    <property type="protein sequence ID" value="MFC4529204.1"/>
    <property type="molecule type" value="Genomic_DNA"/>
</dbReference>
<feature type="chain" id="PRO_5045417024" evidence="2">
    <location>
        <begin position="33"/>
        <end position="891"/>
    </location>
</feature>
<evidence type="ECO:0000256" key="2">
    <source>
        <dbReference type="SAM" id="SignalP"/>
    </source>
</evidence>
<proteinExistence type="predicted"/>
<dbReference type="Gene3D" id="3.20.20.300">
    <property type="entry name" value="Glycoside hydrolase, family 3, N-terminal domain"/>
    <property type="match status" value="1"/>
</dbReference>
<dbReference type="PROSITE" id="PS51318">
    <property type="entry name" value="TAT"/>
    <property type="match status" value="1"/>
</dbReference>
<feature type="domain" description="Glycoside hydrolase family 3 N-terminal" evidence="3">
    <location>
        <begin position="98"/>
        <end position="424"/>
    </location>
</feature>
<dbReference type="InterPro" id="IPR036881">
    <property type="entry name" value="Glyco_hydro_3_C_sf"/>
</dbReference>
<dbReference type="RefSeq" id="WP_380835557.1">
    <property type="nucleotide sequence ID" value="NZ_JBHSFP010000001.1"/>
</dbReference>
<dbReference type="GO" id="GO:0016787">
    <property type="term" value="F:hydrolase activity"/>
    <property type="evidence" value="ECO:0007669"/>
    <property type="project" value="UniProtKB-KW"/>
</dbReference>
<reference evidence="7" key="1">
    <citation type="journal article" date="2019" name="Int. J. Syst. Evol. Microbiol.">
        <title>The Global Catalogue of Microorganisms (GCM) 10K type strain sequencing project: providing services to taxonomists for standard genome sequencing and annotation.</title>
        <authorList>
            <consortium name="The Broad Institute Genomics Platform"/>
            <consortium name="The Broad Institute Genome Sequencing Center for Infectious Disease"/>
            <person name="Wu L."/>
            <person name="Ma J."/>
        </authorList>
    </citation>
    <scope>NUCLEOTIDE SEQUENCE [LARGE SCALE GENOMIC DNA]</scope>
    <source>
        <strain evidence="7">CGMCC 4.7132</strain>
    </source>
</reference>
<dbReference type="Pfam" id="PF01915">
    <property type="entry name" value="Glyco_hydro_3_C"/>
    <property type="match status" value="1"/>
</dbReference>
<comment type="caution">
    <text evidence="6">The sequence shown here is derived from an EMBL/GenBank/DDBJ whole genome shotgun (WGS) entry which is preliminary data.</text>
</comment>
<feature type="domain" description="ExoP galactose-binding-like" evidence="5">
    <location>
        <begin position="717"/>
        <end position="874"/>
    </location>
</feature>
<dbReference type="Pfam" id="PF18559">
    <property type="entry name" value="Exop_C"/>
    <property type="match status" value="1"/>
</dbReference>
<dbReference type="Proteomes" id="UP001596004">
    <property type="component" value="Unassembled WGS sequence"/>
</dbReference>
<keyword evidence="2" id="KW-0732">Signal</keyword>
<name>A0ABV9C9P2_9ACTN</name>
<organism evidence="6 7">
    <name type="scientific">Sphaerisporangium dianthi</name>
    <dbReference type="NCBI Taxonomy" id="1436120"/>
    <lineage>
        <taxon>Bacteria</taxon>
        <taxon>Bacillati</taxon>
        <taxon>Actinomycetota</taxon>
        <taxon>Actinomycetes</taxon>
        <taxon>Streptosporangiales</taxon>
        <taxon>Streptosporangiaceae</taxon>
        <taxon>Sphaerisporangium</taxon>
    </lineage>
</organism>
<dbReference type="SUPFAM" id="SSF51445">
    <property type="entry name" value="(Trans)glycosidases"/>
    <property type="match status" value="1"/>
</dbReference>
<dbReference type="InterPro" id="IPR002772">
    <property type="entry name" value="Glyco_hydro_3_C"/>
</dbReference>
<sequence length="891" mass="93414">MTRPPVRSRARRRAAALLASLALLGAAAGTPAAGADSAAGGARGHRQPVIGAPALDEHGCARVEKTLPTLADWPKVVSRVKKNPADERRIAKIVSGMTLAEKVGQMTQPDITAITPAEVAQYFIGTVLNGGGAWPGRDKHAPQKAWLDLADAYWQASLSTRTKIPVIWGIDAVHGNNNVYGATIFPHNIGLGAAHDPCLVRDVSAATAAQIRATGQDWAFAPTLAVVRDDRWGRTYEGFSEDPRITRAYGYEAVRGLQGTHPRGVGDKGVIATAKHFIGDGGTLKGTDQGVNPSSEAEMINLHGQGYYGALAAGAQTVMASFNSWTNADLGIDEGKIHGSKRALTDILKGKMGFDGLVVGDWNAHGQVTGCTNSSCARAINAGIDVVMVPNDWKAFIANTIAQVQSGEIPIARVDDAVTRILRVKLRAGVFGAPKPSARAFAGSAEALQAKALARKAVRESQVLLKNNGKVLPLAPDSKVLVVGKSADSLPNQSGGWSLTWQGTGNTNADFPNGTTILGGLRQALGEANVTFSETADGVDPSAYDAVVAVIGETPYAEGVGDLGRRTLEAARLYPGDLAVLDKVHGKGAPVVTVYVTGRPLYVNKELNRSEAFVVAWLPGTEGGGVADQLVRTSRWSKGYTGKLSYSWPKAPCQTPLNRGDEGYDPLFPLGYGLRHGQTGSVGTLDETSHDAACGSTGGGGGTATEDLEVFNRTDVAPYKSLIGSAENWGGTEIGADGEAAHSEINVVPADVNVQQDGLKATWTGAGPAQIYMQNPAGGADLRGYLNADAALEFDTIVHQPPVNRTVISVHCVYPCLAEVVATSLFQNLPAGGKATVKIPVSCFSPNLDFENVNTPFLVYTDAAFSASFANVRWVPGGAKDPDARKCSDLT</sequence>
<evidence type="ECO:0000259" key="4">
    <source>
        <dbReference type="Pfam" id="PF01915"/>
    </source>
</evidence>
<dbReference type="InterPro" id="IPR036962">
    <property type="entry name" value="Glyco_hydro_3_N_sf"/>
</dbReference>
<feature type="signal peptide" evidence="2">
    <location>
        <begin position="1"/>
        <end position="32"/>
    </location>
</feature>
<dbReference type="InterPro" id="IPR001764">
    <property type="entry name" value="Glyco_hydro_3_N"/>
</dbReference>
<keyword evidence="7" id="KW-1185">Reference proteome</keyword>
<dbReference type="Gene3D" id="3.40.50.1700">
    <property type="entry name" value="Glycoside hydrolase family 3 C-terminal domain"/>
    <property type="match status" value="1"/>
</dbReference>
<dbReference type="Pfam" id="PF00933">
    <property type="entry name" value="Glyco_hydro_3"/>
    <property type="match status" value="1"/>
</dbReference>
<dbReference type="InterPro" id="IPR051915">
    <property type="entry name" value="Cellulose_Degrad_GH3"/>
</dbReference>
<dbReference type="InterPro" id="IPR006311">
    <property type="entry name" value="TAT_signal"/>
</dbReference>
<protein>
    <submittedName>
        <fullName evidence="6">Glycoside hydrolase family 3 N-terminal domain-containing protein</fullName>
    </submittedName>
</protein>